<reference evidence="2 3" key="1">
    <citation type="submission" date="2018-02" db="EMBL/GenBank/DDBJ databases">
        <title>Comparative genomes isolates from brazilian mangrove.</title>
        <authorList>
            <person name="Araujo J.E."/>
            <person name="Taketani R.G."/>
            <person name="Silva M.C.P."/>
            <person name="Loureco M.V."/>
            <person name="Andreote F.D."/>
        </authorList>
    </citation>
    <scope>NUCLEOTIDE SEQUENCE [LARGE SCALE GENOMIC DNA]</scope>
    <source>
        <strain evidence="2 3">HEX-2 MGV</strain>
    </source>
</reference>
<dbReference type="Proteomes" id="UP000240009">
    <property type="component" value="Unassembled WGS sequence"/>
</dbReference>
<dbReference type="AlphaFoldDB" id="A0A2S8FXC1"/>
<evidence type="ECO:0000313" key="2">
    <source>
        <dbReference type="EMBL" id="PQO36827.1"/>
    </source>
</evidence>
<keyword evidence="1" id="KW-0472">Membrane</keyword>
<gene>
    <name evidence="2" type="ORF">C5Y96_06575</name>
</gene>
<comment type="caution">
    <text evidence="2">The sequence shown here is derived from an EMBL/GenBank/DDBJ whole genome shotgun (WGS) entry which is preliminary data.</text>
</comment>
<accession>A0A2S8FXC1</accession>
<keyword evidence="1" id="KW-0812">Transmembrane</keyword>
<proteinExistence type="predicted"/>
<keyword evidence="1" id="KW-1133">Transmembrane helix</keyword>
<evidence type="ECO:0000313" key="3">
    <source>
        <dbReference type="Proteomes" id="UP000240009"/>
    </source>
</evidence>
<name>A0A2S8FXC1_9BACT</name>
<feature type="transmembrane region" description="Helical" evidence="1">
    <location>
        <begin position="44"/>
        <end position="70"/>
    </location>
</feature>
<protein>
    <submittedName>
        <fullName evidence="2">Uncharacterized protein</fullName>
    </submittedName>
</protein>
<organism evidence="2 3">
    <name type="scientific">Blastopirellula marina</name>
    <dbReference type="NCBI Taxonomy" id="124"/>
    <lineage>
        <taxon>Bacteria</taxon>
        <taxon>Pseudomonadati</taxon>
        <taxon>Planctomycetota</taxon>
        <taxon>Planctomycetia</taxon>
        <taxon>Pirellulales</taxon>
        <taxon>Pirellulaceae</taxon>
        <taxon>Blastopirellula</taxon>
    </lineage>
</organism>
<evidence type="ECO:0000256" key="1">
    <source>
        <dbReference type="SAM" id="Phobius"/>
    </source>
</evidence>
<dbReference type="EMBL" id="PUIA01000017">
    <property type="protein sequence ID" value="PQO36827.1"/>
    <property type="molecule type" value="Genomic_DNA"/>
</dbReference>
<sequence>MIQPRQPTSGFADSEFLVTIAVLGLSLGLLLPTVKRLQDLGFSWWLSILLGLVPVALFWIAFATVVMVFFRIALWLENKQS</sequence>
<feature type="transmembrane region" description="Helical" evidence="1">
    <location>
        <begin position="12"/>
        <end position="32"/>
    </location>
</feature>